<evidence type="ECO:0000313" key="5">
    <source>
        <dbReference type="RefSeq" id="XP_033359529.1"/>
    </source>
</evidence>
<keyword evidence="1" id="KW-0862">Zinc</keyword>
<accession>A0A6J3L667</accession>
<feature type="domain" description="B box-type" evidence="3">
    <location>
        <begin position="535"/>
        <end position="574"/>
    </location>
</feature>
<dbReference type="GO" id="GO:0008270">
    <property type="term" value="F:zinc ion binding"/>
    <property type="evidence" value="ECO:0007669"/>
    <property type="project" value="UniProtKB-KW"/>
</dbReference>
<dbReference type="InterPro" id="IPR000315">
    <property type="entry name" value="Znf_B-box"/>
</dbReference>
<protein>
    <submittedName>
        <fullName evidence="5">PiggyBac transposable element-derived protein 4-like</fullName>
    </submittedName>
</protein>
<dbReference type="AlphaFoldDB" id="A0A6J3L667"/>
<organism evidence="4 5">
    <name type="scientific">Bombus vosnesenskii</name>
    <dbReference type="NCBI Taxonomy" id="207650"/>
    <lineage>
        <taxon>Eukaryota</taxon>
        <taxon>Metazoa</taxon>
        <taxon>Ecdysozoa</taxon>
        <taxon>Arthropoda</taxon>
        <taxon>Hexapoda</taxon>
        <taxon>Insecta</taxon>
        <taxon>Pterygota</taxon>
        <taxon>Neoptera</taxon>
        <taxon>Endopterygota</taxon>
        <taxon>Hymenoptera</taxon>
        <taxon>Apocrita</taxon>
        <taxon>Aculeata</taxon>
        <taxon>Apoidea</taxon>
        <taxon>Anthophila</taxon>
        <taxon>Apidae</taxon>
        <taxon>Bombus</taxon>
        <taxon>Pyrobombus</taxon>
    </lineage>
</organism>
<dbReference type="KEGG" id="bvk:117238614"/>
<dbReference type="PANTHER" id="PTHR46599">
    <property type="entry name" value="PIGGYBAC TRANSPOSABLE ELEMENT-DERIVED PROTEIN 4"/>
    <property type="match status" value="1"/>
</dbReference>
<keyword evidence="1" id="KW-0863">Zinc-finger</keyword>
<name>A0A6J3L667_9HYME</name>
<evidence type="ECO:0000313" key="4">
    <source>
        <dbReference type="Proteomes" id="UP000504631"/>
    </source>
</evidence>
<dbReference type="InterPro" id="IPR029526">
    <property type="entry name" value="PGBD"/>
</dbReference>
<gene>
    <name evidence="5" type="primary">LOC117238614</name>
</gene>
<dbReference type="RefSeq" id="XP_033359529.1">
    <property type="nucleotide sequence ID" value="XM_033503638.1"/>
</dbReference>
<reference evidence="5" key="1">
    <citation type="submission" date="2025-08" db="UniProtKB">
        <authorList>
            <consortium name="RefSeq"/>
        </authorList>
    </citation>
    <scope>IDENTIFICATION</scope>
    <source>
        <tissue evidence="5">Muscle</tissue>
    </source>
</reference>
<proteinExistence type="predicted"/>
<feature type="region of interest" description="Disordered" evidence="2">
    <location>
        <begin position="1"/>
        <end position="24"/>
    </location>
</feature>
<dbReference type="GeneID" id="117238614"/>
<sequence length="574" mass="67470">MSNNLEEYTTRDDSEINENYNSSDSEEYVENYINNGLGTRRNKNRKWCRTLSTSSEEEDPHLTQNIENCKRTEMFLWTKKNLTPILHIFDDGNSGVKVHLNAQSTPFDAFQIFFSEELVSQITEQTNNYFKYVKDHIACKTNSRLNNWQNASVCEMYGFFCTTMLMSRVRKLSLREYWSTDEMLKTSIFRKIIARDRYMLLLQMLNFNDHNVINDDPIIKIRPVVDKLKKSFSQSFTPYENLCIDESLVPYKGRCYFKQFIPSKRSRFGIKIFVLCDCRTNYVLDFIIYTGKKTEISQSTSTIGISGNVVMTLLQPYFEKGHTLITDNWYTSPRLYTLLHEHKTNAFGTVRKNRSEMPRMEESLKKGEICYRSTNNLLAMKWRDKKDVWMLSTVHAARLIETEKRNYRTGLKKTKPSCIADYNSYMGAVDKVDMVLSTLNSTRKTIKWYKKLFFRLLDLAIYNAYILYKNSTGTKQKFNEFHSALVKDTLRKYPQSRSVVGGGKKDSKDIPFRLTERHFLSKCSNQTDKAQLARRKCVVCAKHKKRSDTRYECRKCDVGLCIDCFETYHTQMNF</sequence>
<evidence type="ECO:0000256" key="1">
    <source>
        <dbReference type="PROSITE-ProRule" id="PRU00024"/>
    </source>
</evidence>
<evidence type="ECO:0000259" key="3">
    <source>
        <dbReference type="PROSITE" id="PS50119"/>
    </source>
</evidence>
<dbReference type="PROSITE" id="PS50119">
    <property type="entry name" value="ZF_BBOX"/>
    <property type="match status" value="1"/>
</dbReference>
<dbReference type="Pfam" id="PF13843">
    <property type="entry name" value="DDE_Tnp_1_7"/>
    <property type="match status" value="1"/>
</dbReference>
<dbReference type="PANTHER" id="PTHR46599:SF3">
    <property type="entry name" value="PIGGYBAC TRANSPOSABLE ELEMENT-DERIVED PROTEIN 4"/>
    <property type="match status" value="1"/>
</dbReference>
<keyword evidence="1" id="KW-0479">Metal-binding</keyword>
<evidence type="ECO:0000256" key="2">
    <source>
        <dbReference type="SAM" id="MobiDB-lite"/>
    </source>
</evidence>
<dbReference type="Proteomes" id="UP000504631">
    <property type="component" value="Unplaced"/>
</dbReference>
<keyword evidence="4" id="KW-1185">Reference proteome</keyword>